<keyword evidence="3" id="KW-1185">Reference proteome</keyword>
<evidence type="ECO:0000313" key="3">
    <source>
        <dbReference type="Proteomes" id="UP001177003"/>
    </source>
</evidence>
<reference evidence="2" key="1">
    <citation type="submission" date="2023-04" db="EMBL/GenBank/DDBJ databases">
        <authorList>
            <person name="Vijverberg K."/>
            <person name="Xiong W."/>
            <person name="Schranz E."/>
        </authorList>
    </citation>
    <scope>NUCLEOTIDE SEQUENCE</scope>
</reference>
<organism evidence="2 3">
    <name type="scientific">Lactuca saligna</name>
    <name type="common">Willowleaf lettuce</name>
    <dbReference type="NCBI Taxonomy" id="75948"/>
    <lineage>
        <taxon>Eukaryota</taxon>
        <taxon>Viridiplantae</taxon>
        <taxon>Streptophyta</taxon>
        <taxon>Embryophyta</taxon>
        <taxon>Tracheophyta</taxon>
        <taxon>Spermatophyta</taxon>
        <taxon>Magnoliopsida</taxon>
        <taxon>eudicotyledons</taxon>
        <taxon>Gunneridae</taxon>
        <taxon>Pentapetalae</taxon>
        <taxon>asterids</taxon>
        <taxon>campanulids</taxon>
        <taxon>Asterales</taxon>
        <taxon>Asteraceae</taxon>
        <taxon>Cichorioideae</taxon>
        <taxon>Cichorieae</taxon>
        <taxon>Lactucinae</taxon>
        <taxon>Lactuca</taxon>
    </lineage>
</organism>
<dbReference type="EMBL" id="OX465081">
    <property type="protein sequence ID" value="CAI9284867.1"/>
    <property type="molecule type" value="Genomic_DNA"/>
</dbReference>
<feature type="compositionally biased region" description="Polar residues" evidence="1">
    <location>
        <begin position="53"/>
        <end position="72"/>
    </location>
</feature>
<evidence type="ECO:0000256" key="1">
    <source>
        <dbReference type="SAM" id="MobiDB-lite"/>
    </source>
</evidence>
<protein>
    <submittedName>
        <fullName evidence="2">Uncharacterized protein</fullName>
    </submittedName>
</protein>
<gene>
    <name evidence="2" type="ORF">LSALG_LOCUS24372</name>
</gene>
<proteinExistence type="predicted"/>
<evidence type="ECO:0000313" key="2">
    <source>
        <dbReference type="EMBL" id="CAI9284867.1"/>
    </source>
</evidence>
<name>A0AA35Z3L0_LACSI</name>
<feature type="region of interest" description="Disordered" evidence="1">
    <location>
        <begin position="53"/>
        <end position="87"/>
    </location>
</feature>
<sequence length="107" mass="11451">MVININFGEQIITLLLEKTSVTPPWVPTFDSNMEEGRISNIPEKISIMDSNVMDSNVNMGDGSSTSANETTNVPLPPPSSPPQTSTLLPTSVLVVSPTFQGVMNVGF</sequence>
<accession>A0AA35Z3L0</accession>
<dbReference type="AlphaFoldDB" id="A0AA35Z3L0"/>
<dbReference type="Proteomes" id="UP001177003">
    <property type="component" value="Chromosome 5"/>
</dbReference>